<sequence>MRLENNTILITGGTSGIGLSFALRLSEMGNKVIVVGRRQEKIDDVLSRHPKLSAIRADISKIEDVNKLTDTIESEYPNLNMVINSAGIMRQYNLFDQDLELKDLTLEMNTNFNGIVYITKSLLPVLDHQRESMIVNISSLLALVSAVDSPIYSATKAAIHMYTDALREQVRANNSNIHIVELLPPLISGTNLTTQYDNALFAKFANSPLSTLVDAGIKGMERNKTQIDVAFTKVMRLSMKIMPRTITHIWGQQTMKAYLKKYNLGFEA</sequence>
<evidence type="ECO:0000313" key="6">
    <source>
        <dbReference type="Proteomes" id="UP000036106"/>
    </source>
</evidence>
<dbReference type="InterPro" id="IPR020904">
    <property type="entry name" value="Sc_DH/Rdtase_CS"/>
</dbReference>
<keyword evidence="2" id="KW-0560">Oxidoreductase</keyword>
<dbReference type="EMBL" id="CP012034">
    <property type="protein sequence ID" value="AKP67449.1"/>
    <property type="molecule type" value="Genomic_DNA"/>
</dbReference>
<dbReference type="PRINTS" id="PR00081">
    <property type="entry name" value="GDHRDH"/>
</dbReference>
<dbReference type="InterPro" id="IPR002347">
    <property type="entry name" value="SDR_fam"/>
</dbReference>
<evidence type="ECO:0000256" key="3">
    <source>
        <dbReference type="RuleBase" id="RU000363"/>
    </source>
</evidence>
<dbReference type="GO" id="GO:0016491">
    <property type="term" value="F:oxidoreductase activity"/>
    <property type="evidence" value="ECO:0007669"/>
    <property type="project" value="UniProtKB-KW"/>
</dbReference>
<protein>
    <submittedName>
        <fullName evidence="5">Oxidoreductase</fullName>
    </submittedName>
</protein>
<evidence type="ECO:0000256" key="2">
    <source>
        <dbReference type="ARBA" id="ARBA00023002"/>
    </source>
</evidence>
<dbReference type="PRINTS" id="PR00080">
    <property type="entry name" value="SDRFAMILY"/>
</dbReference>
<feature type="domain" description="Ketoreductase" evidence="4">
    <location>
        <begin position="6"/>
        <end position="190"/>
    </location>
</feature>
<dbReference type="Proteomes" id="UP000036106">
    <property type="component" value="Chromosome"/>
</dbReference>
<dbReference type="SUPFAM" id="SSF51735">
    <property type="entry name" value="NAD(P)-binding Rossmann-fold domains"/>
    <property type="match status" value="1"/>
</dbReference>
<dbReference type="PROSITE" id="PS00061">
    <property type="entry name" value="ADH_SHORT"/>
    <property type="match status" value="1"/>
</dbReference>
<dbReference type="RefSeq" id="WP_048704776.1">
    <property type="nucleotide sequence ID" value="NZ_CP012034.1"/>
</dbReference>
<accession>A0A0H4QGC0</accession>
<proteinExistence type="inferred from homology"/>
<evidence type="ECO:0000256" key="1">
    <source>
        <dbReference type="ARBA" id="ARBA00006484"/>
    </source>
</evidence>
<organism evidence="5 6">
    <name type="scientific">Companilactobacillus ginsenosidimutans</name>
    <dbReference type="NCBI Taxonomy" id="1007676"/>
    <lineage>
        <taxon>Bacteria</taxon>
        <taxon>Bacillati</taxon>
        <taxon>Bacillota</taxon>
        <taxon>Bacilli</taxon>
        <taxon>Lactobacillales</taxon>
        <taxon>Lactobacillaceae</taxon>
        <taxon>Companilactobacillus</taxon>
    </lineage>
</organism>
<dbReference type="OrthoDB" id="9810734at2"/>
<name>A0A0H4QGC0_9LACO</name>
<dbReference type="PATRIC" id="fig|1007676.4.peg.1576"/>
<dbReference type="STRING" id="1007676.ABM34_07835"/>
<dbReference type="Gene3D" id="3.40.50.720">
    <property type="entry name" value="NAD(P)-binding Rossmann-like Domain"/>
    <property type="match status" value="1"/>
</dbReference>
<dbReference type="PANTHER" id="PTHR44196:SF1">
    <property type="entry name" value="DEHYDROGENASE_REDUCTASE SDR FAMILY MEMBER 7B"/>
    <property type="match status" value="1"/>
</dbReference>
<gene>
    <name evidence="5" type="ORF">ABM34_07835</name>
</gene>
<dbReference type="InterPro" id="IPR036291">
    <property type="entry name" value="NAD(P)-bd_dom_sf"/>
</dbReference>
<dbReference type="Pfam" id="PF00106">
    <property type="entry name" value="adh_short"/>
    <property type="match status" value="1"/>
</dbReference>
<dbReference type="KEGG" id="lgn:ABM34_07835"/>
<dbReference type="PANTHER" id="PTHR44196">
    <property type="entry name" value="DEHYDROGENASE/REDUCTASE SDR FAMILY MEMBER 7B"/>
    <property type="match status" value="1"/>
</dbReference>
<dbReference type="AlphaFoldDB" id="A0A0H4QGC0"/>
<keyword evidence="6" id="KW-1185">Reference proteome</keyword>
<dbReference type="SMART" id="SM00822">
    <property type="entry name" value="PKS_KR"/>
    <property type="match status" value="1"/>
</dbReference>
<dbReference type="GO" id="GO:0016020">
    <property type="term" value="C:membrane"/>
    <property type="evidence" value="ECO:0007669"/>
    <property type="project" value="TreeGrafter"/>
</dbReference>
<comment type="similarity">
    <text evidence="1 3">Belongs to the short-chain dehydrogenases/reductases (SDR) family.</text>
</comment>
<dbReference type="InterPro" id="IPR057326">
    <property type="entry name" value="KR_dom"/>
</dbReference>
<evidence type="ECO:0000313" key="5">
    <source>
        <dbReference type="EMBL" id="AKP67449.1"/>
    </source>
</evidence>
<evidence type="ECO:0000259" key="4">
    <source>
        <dbReference type="SMART" id="SM00822"/>
    </source>
</evidence>
<reference evidence="6" key="1">
    <citation type="submission" date="2015-07" db="EMBL/GenBank/DDBJ databases">
        <title>Lactobacillus ginsenosidimutans/EMML 3141/ whole genome sequencing.</title>
        <authorList>
            <person name="Kim M.K."/>
            <person name="Im W.-T."/>
            <person name="Srinivasan S."/>
            <person name="Lee J.-J."/>
        </authorList>
    </citation>
    <scope>NUCLEOTIDE SEQUENCE [LARGE SCALE GENOMIC DNA]</scope>
    <source>
        <strain evidence="6">EMML 3041</strain>
    </source>
</reference>